<keyword evidence="1" id="KW-0223">Dioxygenase</keyword>
<keyword evidence="1" id="KW-0560">Oxidoreductase</keyword>
<dbReference type="RefSeq" id="WP_339587636.1">
    <property type="nucleotide sequence ID" value="NZ_JBBHJZ010000002.1"/>
</dbReference>
<organism evidence="1 2">
    <name type="scientific">Novosphingobium anseongense</name>
    <dbReference type="NCBI Taxonomy" id="3133436"/>
    <lineage>
        <taxon>Bacteria</taxon>
        <taxon>Pseudomonadati</taxon>
        <taxon>Pseudomonadota</taxon>
        <taxon>Alphaproteobacteria</taxon>
        <taxon>Sphingomonadales</taxon>
        <taxon>Sphingomonadaceae</taxon>
        <taxon>Novosphingobium</taxon>
    </lineage>
</organism>
<dbReference type="GO" id="GO:0051213">
    <property type="term" value="F:dioxygenase activity"/>
    <property type="evidence" value="ECO:0007669"/>
    <property type="project" value="UniProtKB-KW"/>
</dbReference>
<evidence type="ECO:0000313" key="2">
    <source>
        <dbReference type="Proteomes" id="UP001361239"/>
    </source>
</evidence>
<reference evidence="1 2" key="1">
    <citation type="submission" date="2024-03" db="EMBL/GenBank/DDBJ databases">
        <authorList>
            <person name="Jo J.-H."/>
        </authorList>
    </citation>
    <scope>NUCLEOTIDE SEQUENCE [LARGE SCALE GENOMIC DNA]</scope>
    <source>
        <strain evidence="1 2">PS1R-30</strain>
    </source>
</reference>
<sequence>MATTAGVSRSDEWSTPTFWRELAPALRIEDIDFLSSLQLFSVDDPTRERLQGLMRKEGYFQLPPVGWNLPLEEMVALVAKLDAQGIPVPFAFLYDEFWALFIKLHQVIEPILGPGYMRMPDFWVWFVDPRRDDSGWKPHRDKTQPTLRADGSPTSLTVWLPLSDATTLNGCMYMVPADRDPTYNTPENGQWQFAHQDIRALPAEAGSILMWNQAVLHWGSHGSPRETRPRVSAAFEFQSADVPPYNSPLMAPNTVPGFAGRLALVGKQILQYQHMYPLAPEMREIATRLKDSATL</sequence>
<accession>A0ABU8RYA5</accession>
<comment type="caution">
    <text evidence="1">The sequence shown here is derived from an EMBL/GenBank/DDBJ whole genome shotgun (WGS) entry which is preliminary data.</text>
</comment>
<protein>
    <submittedName>
        <fullName evidence="1">Phytanoyl-CoA dioxygenase family protein</fullName>
    </submittedName>
</protein>
<gene>
    <name evidence="1" type="ORF">WG901_13735</name>
</gene>
<proteinExistence type="predicted"/>
<dbReference type="Pfam" id="PF05721">
    <property type="entry name" value="PhyH"/>
    <property type="match status" value="1"/>
</dbReference>
<dbReference type="Gene3D" id="2.60.120.620">
    <property type="entry name" value="q2cbj1_9rhob like domain"/>
    <property type="match status" value="1"/>
</dbReference>
<dbReference type="EMBL" id="JBBHJZ010000002">
    <property type="protein sequence ID" value="MEJ5977704.1"/>
    <property type="molecule type" value="Genomic_DNA"/>
</dbReference>
<name>A0ABU8RYA5_9SPHN</name>
<evidence type="ECO:0000313" key="1">
    <source>
        <dbReference type="EMBL" id="MEJ5977704.1"/>
    </source>
</evidence>
<dbReference type="SUPFAM" id="SSF51197">
    <property type="entry name" value="Clavaminate synthase-like"/>
    <property type="match status" value="1"/>
</dbReference>
<dbReference type="Proteomes" id="UP001361239">
    <property type="component" value="Unassembled WGS sequence"/>
</dbReference>
<dbReference type="InterPro" id="IPR008775">
    <property type="entry name" value="Phytyl_CoA_dOase-like"/>
</dbReference>
<keyword evidence="2" id="KW-1185">Reference proteome</keyword>